<protein>
    <recommendedName>
        <fullName evidence="1">DNA (cytosine-5-)-methyltransferase</fullName>
        <ecNumber evidence="1">2.1.1.37</ecNumber>
    </recommendedName>
</protein>
<name>X0YQG9_9ZZZZ</name>
<dbReference type="AlphaFoldDB" id="X0YQG9"/>
<dbReference type="GO" id="GO:0032259">
    <property type="term" value="P:methylation"/>
    <property type="evidence" value="ECO:0007669"/>
    <property type="project" value="UniProtKB-KW"/>
</dbReference>
<dbReference type="SUPFAM" id="SSF53335">
    <property type="entry name" value="S-adenosyl-L-methionine-dependent methyltransferases"/>
    <property type="match status" value="1"/>
</dbReference>
<feature type="non-terminal residue" evidence="6">
    <location>
        <position position="1"/>
    </location>
</feature>
<organism evidence="6">
    <name type="scientific">marine sediment metagenome</name>
    <dbReference type="NCBI Taxonomy" id="412755"/>
    <lineage>
        <taxon>unclassified sequences</taxon>
        <taxon>metagenomes</taxon>
        <taxon>ecological metagenomes</taxon>
    </lineage>
</organism>
<dbReference type="InterPro" id="IPR029063">
    <property type="entry name" value="SAM-dependent_MTases_sf"/>
</dbReference>
<feature type="compositionally biased region" description="Basic and acidic residues" evidence="5">
    <location>
        <begin position="304"/>
        <end position="317"/>
    </location>
</feature>
<feature type="region of interest" description="Disordered" evidence="5">
    <location>
        <begin position="246"/>
        <end position="273"/>
    </location>
</feature>
<dbReference type="InterPro" id="IPR001525">
    <property type="entry name" value="C5_MeTfrase"/>
</dbReference>
<dbReference type="PROSITE" id="PS00094">
    <property type="entry name" value="C5_MTASE_1"/>
    <property type="match status" value="1"/>
</dbReference>
<sequence>DNDKYANQVYTKQFGEANHYSGDVRGVDTEEIPDFDLLCAGFPCQSFSVAGKGKGFHDTRGTLFYEISRIAEAKRPQTLLLENVKGLLSNDRGQTFKTILQELGRIGYWTEWQILNSKHHGVPQNRERVFIIGHLRNGHSRAIFPIGETNEITNRRNTKEQIANALQSPGHASGNYRGMTMVLDAFNKGGVKEEEAYSLKTNPSPTSSAVFASRFPLKFLGRNERNWFRDEAYTLDSFHTGGVAVSFTNPHDSDEERRINLSDTSRTVKPPYGNQQPLVLRQVRSDEAKEARRKNVEDGFDTTPWDKMETAPREDRVSGSLTQVEKDNLLLKNMRIRRLTPVECELLQSFPKNWTKHGICKKGDIVWTGKYRIRVEIDEDGFEVTRYRPIMTKAKEDGVYPITDTNRYKFLGNAITVNVIEFLGKRILAEFTNNTGKEE</sequence>
<feature type="compositionally biased region" description="Basic and acidic residues" evidence="5">
    <location>
        <begin position="251"/>
        <end position="260"/>
    </location>
</feature>
<dbReference type="PANTHER" id="PTHR46098:SF1">
    <property type="entry name" value="TRNA (CYTOSINE(38)-C(5))-METHYLTRANSFERASE"/>
    <property type="match status" value="1"/>
</dbReference>
<keyword evidence="4" id="KW-0949">S-adenosyl-L-methionine</keyword>
<feature type="compositionally biased region" description="Basic and acidic residues" evidence="5">
    <location>
        <begin position="285"/>
        <end position="297"/>
    </location>
</feature>
<proteinExistence type="predicted"/>
<dbReference type="PROSITE" id="PS00095">
    <property type="entry name" value="C5_MTASE_2"/>
    <property type="match status" value="1"/>
</dbReference>
<evidence type="ECO:0000313" key="6">
    <source>
        <dbReference type="EMBL" id="GAG58504.1"/>
    </source>
</evidence>
<dbReference type="PRINTS" id="PR00105">
    <property type="entry name" value="C5METTRFRASE"/>
</dbReference>
<evidence type="ECO:0000256" key="3">
    <source>
        <dbReference type="ARBA" id="ARBA00022679"/>
    </source>
</evidence>
<dbReference type="EMBL" id="BART01006145">
    <property type="protein sequence ID" value="GAG58504.1"/>
    <property type="molecule type" value="Genomic_DNA"/>
</dbReference>
<evidence type="ECO:0000256" key="5">
    <source>
        <dbReference type="SAM" id="MobiDB-lite"/>
    </source>
</evidence>
<dbReference type="Gene3D" id="3.40.50.150">
    <property type="entry name" value="Vaccinia Virus protein VP39"/>
    <property type="match status" value="1"/>
</dbReference>
<dbReference type="NCBIfam" id="TIGR00675">
    <property type="entry name" value="dcm"/>
    <property type="match status" value="1"/>
</dbReference>
<dbReference type="Pfam" id="PF00145">
    <property type="entry name" value="DNA_methylase"/>
    <property type="match status" value="1"/>
</dbReference>
<dbReference type="PANTHER" id="PTHR46098">
    <property type="entry name" value="TRNA (CYTOSINE(38)-C(5))-METHYLTRANSFERASE"/>
    <property type="match status" value="1"/>
</dbReference>
<evidence type="ECO:0000256" key="2">
    <source>
        <dbReference type="ARBA" id="ARBA00022603"/>
    </source>
</evidence>
<dbReference type="Gene3D" id="3.90.120.10">
    <property type="entry name" value="DNA Methylase, subunit A, domain 2"/>
    <property type="match status" value="1"/>
</dbReference>
<evidence type="ECO:0000256" key="4">
    <source>
        <dbReference type="ARBA" id="ARBA00022691"/>
    </source>
</evidence>
<dbReference type="InterPro" id="IPR031303">
    <property type="entry name" value="C5_meth_CS"/>
</dbReference>
<accession>X0YQG9</accession>
<keyword evidence="2" id="KW-0489">Methyltransferase</keyword>
<gene>
    <name evidence="6" type="ORF">S01H4_13989</name>
</gene>
<keyword evidence="3" id="KW-0808">Transferase</keyword>
<dbReference type="GO" id="GO:0003886">
    <property type="term" value="F:DNA (cytosine-5-)-methyltransferase activity"/>
    <property type="evidence" value="ECO:0007669"/>
    <property type="project" value="UniProtKB-EC"/>
</dbReference>
<evidence type="ECO:0000256" key="1">
    <source>
        <dbReference type="ARBA" id="ARBA00011975"/>
    </source>
</evidence>
<comment type="caution">
    <text evidence="6">The sequence shown here is derived from an EMBL/GenBank/DDBJ whole genome shotgun (WGS) entry which is preliminary data.</text>
</comment>
<reference evidence="6" key="1">
    <citation type="journal article" date="2014" name="Front. Microbiol.">
        <title>High frequency of phylogenetically diverse reductive dehalogenase-homologous genes in deep subseafloor sedimentary metagenomes.</title>
        <authorList>
            <person name="Kawai M."/>
            <person name="Futagami T."/>
            <person name="Toyoda A."/>
            <person name="Takaki Y."/>
            <person name="Nishi S."/>
            <person name="Hori S."/>
            <person name="Arai W."/>
            <person name="Tsubouchi T."/>
            <person name="Morono Y."/>
            <person name="Uchiyama I."/>
            <person name="Ito T."/>
            <person name="Fujiyama A."/>
            <person name="Inagaki F."/>
            <person name="Takami H."/>
        </authorList>
    </citation>
    <scope>NUCLEOTIDE SEQUENCE</scope>
    <source>
        <strain evidence="6">Expedition CK06-06</strain>
    </source>
</reference>
<dbReference type="EC" id="2.1.1.37" evidence="1"/>
<feature type="region of interest" description="Disordered" evidence="5">
    <location>
        <begin position="285"/>
        <end position="319"/>
    </location>
</feature>
<dbReference type="PROSITE" id="PS51679">
    <property type="entry name" value="SAM_MT_C5"/>
    <property type="match status" value="1"/>
</dbReference>
<dbReference type="InterPro" id="IPR050750">
    <property type="entry name" value="C5-MTase"/>
</dbReference>
<feature type="compositionally biased region" description="Polar residues" evidence="5">
    <location>
        <begin position="261"/>
        <end position="273"/>
    </location>
</feature>
<dbReference type="InterPro" id="IPR018117">
    <property type="entry name" value="C5_DNA_meth_AS"/>
</dbReference>